<dbReference type="PROSITE" id="PS00198">
    <property type="entry name" value="4FE4S_FER_1"/>
    <property type="match status" value="1"/>
</dbReference>
<dbReference type="STRING" id="1941349.STSP1_00724"/>
<dbReference type="SFLD" id="SFLDG01118">
    <property type="entry name" value="activating_enzymes__group_2"/>
    <property type="match status" value="1"/>
</dbReference>
<sequence length="308" mass="34101">MSRLNRQNENTGFIFDFKRFAVHDGPGIRTTVFMKGCPLRCRWCHNPESWSIRPELRFAPNLCISCGRCVEVCPEGAISWKNGQPETDPEKCTGKGRCCEVCAADARILLGREYTPQQVMEVLEKDRVFYEQSGGGVTFSGGEPFMQPEFLLSTLELCKQAGLHTAVDTTLCTEPELLSRAFELTDLFIVDVKQTDSAKHKEFTGAAAEQILDNIKMLGGSGAEIIVRIPLIKGFNDDISFIKQAVEICNKSRVKQIDLLQYNEGGLEKQKTLIGKSSIVKFEPASEDFFNQAKTILSESGLLGTAGG</sequence>
<dbReference type="CDD" id="cd01335">
    <property type="entry name" value="Radical_SAM"/>
    <property type="match status" value="1"/>
</dbReference>
<protein>
    <submittedName>
        <fullName evidence="11">4-hydroxyphenylacetate decarboxylase activating enzyme</fullName>
        <ecNumber evidence="11">1.97.1.-</ecNumber>
    </submittedName>
</protein>
<keyword evidence="8" id="KW-0411">Iron-sulfur</keyword>
<accession>A0A1W6LKU2</accession>
<dbReference type="EC" id="1.97.1.-" evidence="11"/>
<evidence type="ECO:0000256" key="7">
    <source>
        <dbReference type="ARBA" id="ARBA00023004"/>
    </source>
</evidence>
<dbReference type="InterPro" id="IPR012839">
    <property type="entry name" value="Organic_radical_activase"/>
</dbReference>
<evidence type="ECO:0000313" key="12">
    <source>
        <dbReference type="Proteomes" id="UP000193334"/>
    </source>
</evidence>
<dbReference type="PROSITE" id="PS51918">
    <property type="entry name" value="RADICAL_SAM"/>
    <property type="match status" value="1"/>
</dbReference>
<evidence type="ECO:0000256" key="3">
    <source>
        <dbReference type="ARBA" id="ARBA00022485"/>
    </source>
</evidence>
<dbReference type="InterPro" id="IPR017896">
    <property type="entry name" value="4Fe4S_Fe-S-bd"/>
</dbReference>
<name>A0A1W6LKU2_9BACT</name>
<keyword evidence="6 11" id="KW-0560">Oxidoreductase</keyword>
<dbReference type="SFLD" id="SFLDS00029">
    <property type="entry name" value="Radical_SAM"/>
    <property type="match status" value="1"/>
</dbReference>
<keyword evidence="5" id="KW-0479">Metal-binding</keyword>
<dbReference type="GO" id="GO:0051539">
    <property type="term" value="F:4 iron, 4 sulfur cluster binding"/>
    <property type="evidence" value="ECO:0007669"/>
    <property type="project" value="UniProtKB-KW"/>
</dbReference>
<keyword evidence="4" id="KW-0949">S-adenosyl-L-methionine</keyword>
<evidence type="ECO:0000256" key="1">
    <source>
        <dbReference type="ARBA" id="ARBA00001966"/>
    </source>
</evidence>
<dbReference type="InterPro" id="IPR034457">
    <property type="entry name" value="Organic_radical-activating"/>
</dbReference>
<evidence type="ECO:0000256" key="5">
    <source>
        <dbReference type="ARBA" id="ARBA00022723"/>
    </source>
</evidence>
<dbReference type="InterPro" id="IPR017900">
    <property type="entry name" value="4Fe4S_Fe_S_CS"/>
</dbReference>
<dbReference type="Pfam" id="PF00037">
    <property type="entry name" value="Fer4"/>
    <property type="match status" value="1"/>
</dbReference>
<reference evidence="12" key="1">
    <citation type="submission" date="2017-04" db="EMBL/GenBank/DDBJ databases">
        <title>Comparative genomics and description of representatives of a novel lineage of planctomycetes thriving in anoxic sediments.</title>
        <authorList>
            <person name="Spring S."/>
            <person name="Bunk B."/>
            <person name="Sproer C."/>
        </authorList>
    </citation>
    <scope>NUCLEOTIDE SEQUENCE [LARGE SCALE GENOMIC DNA]</scope>
    <source>
        <strain evidence="12">ST-PulAB-D4</strain>
    </source>
</reference>
<dbReference type="SFLD" id="SFLDG01066">
    <property type="entry name" value="organic_radical-activating_enz"/>
    <property type="match status" value="1"/>
</dbReference>
<feature type="domain" description="4Fe-4S ferredoxin-type" evidence="9">
    <location>
        <begin position="54"/>
        <end position="83"/>
    </location>
</feature>
<dbReference type="RefSeq" id="WP_085755040.1">
    <property type="nucleotide sequence ID" value="NZ_CP021023.1"/>
</dbReference>
<dbReference type="EMBL" id="CP021023">
    <property type="protein sequence ID" value="ARN56344.1"/>
    <property type="molecule type" value="Genomic_DNA"/>
</dbReference>
<gene>
    <name evidence="11" type="primary">hpdA</name>
    <name evidence="11" type="ORF">STSP1_00724</name>
</gene>
<organism evidence="11 12">
    <name type="scientific">Sedimentisphaera salicampi</name>
    <dbReference type="NCBI Taxonomy" id="1941349"/>
    <lineage>
        <taxon>Bacteria</taxon>
        <taxon>Pseudomonadati</taxon>
        <taxon>Planctomycetota</taxon>
        <taxon>Phycisphaerae</taxon>
        <taxon>Sedimentisphaerales</taxon>
        <taxon>Sedimentisphaeraceae</taxon>
        <taxon>Sedimentisphaera</taxon>
    </lineage>
</organism>
<dbReference type="InterPro" id="IPR001989">
    <property type="entry name" value="Radical_activat_CS"/>
</dbReference>
<evidence type="ECO:0000256" key="6">
    <source>
        <dbReference type="ARBA" id="ARBA00023002"/>
    </source>
</evidence>
<evidence type="ECO:0000259" key="9">
    <source>
        <dbReference type="PROSITE" id="PS51379"/>
    </source>
</evidence>
<evidence type="ECO:0000313" key="11">
    <source>
        <dbReference type="EMBL" id="ARN56344.1"/>
    </source>
</evidence>
<keyword evidence="7" id="KW-0408">Iron</keyword>
<dbReference type="PANTHER" id="PTHR30352:SF4">
    <property type="entry name" value="PYRUVATE FORMATE-LYASE 2-ACTIVATING ENZYME"/>
    <property type="match status" value="1"/>
</dbReference>
<proteinExistence type="inferred from homology"/>
<dbReference type="InterPro" id="IPR007197">
    <property type="entry name" value="rSAM"/>
</dbReference>
<feature type="domain" description="Radical SAM core" evidence="10">
    <location>
        <begin position="23"/>
        <end position="300"/>
    </location>
</feature>
<dbReference type="PANTHER" id="PTHR30352">
    <property type="entry name" value="PYRUVATE FORMATE-LYASE-ACTIVATING ENZYME"/>
    <property type="match status" value="1"/>
</dbReference>
<dbReference type="InterPro" id="IPR013785">
    <property type="entry name" value="Aldolase_TIM"/>
</dbReference>
<dbReference type="PIRSF" id="PIRSF000371">
    <property type="entry name" value="PFL_act_enz"/>
    <property type="match status" value="1"/>
</dbReference>
<dbReference type="Proteomes" id="UP000193334">
    <property type="component" value="Chromosome"/>
</dbReference>
<dbReference type="GO" id="GO:0016491">
    <property type="term" value="F:oxidoreductase activity"/>
    <property type="evidence" value="ECO:0007669"/>
    <property type="project" value="UniProtKB-KW"/>
</dbReference>
<dbReference type="NCBIfam" id="TIGR02494">
    <property type="entry name" value="PFLE_PFLC"/>
    <property type="match status" value="1"/>
</dbReference>
<dbReference type="InterPro" id="IPR040074">
    <property type="entry name" value="BssD/PflA/YjjW"/>
</dbReference>
<dbReference type="Gene3D" id="3.30.70.20">
    <property type="match status" value="1"/>
</dbReference>
<dbReference type="Pfam" id="PF04055">
    <property type="entry name" value="Radical_SAM"/>
    <property type="match status" value="1"/>
</dbReference>
<feature type="domain" description="4Fe-4S ferredoxin-type" evidence="9">
    <location>
        <begin position="84"/>
        <end position="112"/>
    </location>
</feature>
<dbReference type="SUPFAM" id="SSF54862">
    <property type="entry name" value="4Fe-4S ferredoxins"/>
    <property type="match status" value="1"/>
</dbReference>
<evidence type="ECO:0000256" key="4">
    <source>
        <dbReference type="ARBA" id="ARBA00022691"/>
    </source>
</evidence>
<dbReference type="PROSITE" id="PS01087">
    <property type="entry name" value="RADICAL_ACTIVATING"/>
    <property type="match status" value="1"/>
</dbReference>
<dbReference type="PROSITE" id="PS51379">
    <property type="entry name" value="4FE4S_FER_2"/>
    <property type="match status" value="2"/>
</dbReference>
<dbReference type="InterPro" id="IPR058240">
    <property type="entry name" value="rSAM_sf"/>
</dbReference>
<evidence type="ECO:0000256" key="2">
    <source>
        <dbReference type="ARBA" id="ARBA00009777"/>
    </source>
</evidence>
<evidence type="ECO:0000259" key="10">
    <source>
        <dbReference type="PROSITE" id="PS51918"/>
    </source>
</evidence>
<dbReference type="GO" id="GO:0046872">
    <property type="term" value="F:metal ion binding"/>
    <property type="evidence" value="ECO:0007669"/>
    <property type="project" value="UniProtKB-KW"/>
</dbReference>
<keyword evidence="12" id="KW-1185">Reference proteome</keyword>
<comment type="cofactor">
    <cofactor evidence="1">
        <name>[4Fe-4S] cluster</name>
        <dbReference type="ChEBI" id="CHEBI:49883"/>
    </cofactor>
</comment>
<comment type="similarity">
    <text evidence="2">Belongs to the organic radical-activating enzymes family.</text>
</comment>
<keyword evidence="3" id="KW-0004">4Fe-4S</keyword>
<dbReference type="SUPFAM" id="SSF102114">
    <property type="entry name" value="Radical SAM enzymes"/>
    <property type="match status" value="1"/>
</dbReference>
<dbReference type="AlphaFoldDB" id="A0A1W6LKU2"/>
<dbReference type="Gene3D" id="3.20.20.70">
    <property type="entry name" value="Aldolase class I"/>
    <property type="match status" value="1"/>
</dbReference>
<dbReference type="KEGG" id="pbp:STSP1_00724"/>
<evidence type="ECO:0000256" key="8">
    <source>
        <dbReference type="ARBA" id="ARBA00023014"/>
    </source>
</evidence>